<feature type="coiled-coil region" evidence="1">
    <location>
        <begin position="243"/>
        <end position="270"/>
    </location>
</feature>
<name>A0A803NR10_CANSA</name>
<organism evidence="2 3">
    <name type="scientific">Cannabis sativa</name>
    <name type="common">Hemp</name>
    <name type="synonym">Marijuana</name>
    <dbReference type="NCBI Taxonomy" id="3483"/>
    <lineage>
        <taxon>Eukaryota</taxon>
        <taxon>Viridiplantae</taxon>
        <taxon>Streptophyta</taxon>
        <taxon>Embryophyta</taxon>
        <taxon>Tracheophyta</taxon>
        <taxon>Spermatophyta</taxon>
        <taxon>Magnoliopsida</taxon>
        <taxon>eudicotyledons</taxon>
        <taxon>Gunneridae</taxon>
        <taxon>Pentapetalae</taxon>
        <taxon>rosids</taxon>
        <taxon>fabids</taxon>
        <taxon>Rosales</taxon>
        <taxon>Cannabaceae</taxon>
        <taxon>Cannabis</taxon>
    </lineage>
</organism>
<dbReference type="InterPro" id="IPR004320">
    <property type="entry name" value="BPS1_pln"/>
</dbReference>
<dbReference type="PANTHER" id="PTHR33070">
    <property type="entry name" value="OS06G0725500 PROTEIN"/>
    <property type="match status" value="1"/>
</dbReference>
<dbReference type="Proteomes" id="UP000596661">
    <property type="component" value="Chromosome 1"/>
</dbReference>
<evidence type="ECO:0000256" key="1">
    <source>
        <dbReference type="SAM" id="Coils"/>
    </source>
</evidence>
<accession>A0A803NR10</accession>
<dbReference type="Gramene" id="evm.model.01.837">
    <property type="protein sequence ID" value="cds.evm.model.01.837"/>
    <property type="gene ID" value="evm.TU.01.837"/>
</dbReference>
<dbReference type="Pfam" id="PF03087">
    <property type="entry name" value="BPS1"/>
    <property type="match status" value="1"/>
</dbReference>
<keyword evidence="3" id="KW-1185">Reference proteome</keyword>
<keyword evidence="1" id="KW-0175">Coiled coil</keyword>
<dbReference type="OrthoDB" id="1701699at2759"/>
<dbReference type="EMBL" id="UZAU01000018">
    <property type="status" value="NOT_ANNOTATED_CDS"/>
    <property type="molecule type" value="Genomic_DNA"/>
</dbReference>
<evidence type="ECO:0000313" key="3">
    <source>
        <dbReference type="Proteomes" id="UP000596661"/>
    </source>
</evidence>
<dbReference type="PANTHER" id="PTHR33070:SF129">
    <property type="entry name" value="DUF241 DOMAIN PROTEIN"/>
    <property type="match status" value="1"/>
</dbReference>
<evidence type="ECO:0000313" key="2">
    <source>
        <dbReference type="EnsemblPlants" id="cds.evm.model.01.837"/>
    </source>
</evidence>
<dbReference type="AlphaFoldDB" id="A0A803NR10"/>
<reference evidence="2" key="2">
    <citation type="submission" date="2021-03" db="UniProtKB">
        <authorList>
            <consortium name="EnsemblPlants"/>
        </authorList>
    </citation>
    <scope>IDENTIFICATION</scope>
</reference>
<proteinExistence type="predicted"/>
<dbReference type="GO" id="GO:0048367">
    <property type="term" value="P:shoot system development"/>
    <property type="evidence" value="ECO:0007669"/>
    <property type="project" value="InterPro"/>
</dbReference>
<dbReference type="OMA" id="VSKLMHP"/>
<dbReference type="GO" id="GO:0048364">
    <property type="term" value="P:root development"/>
    <property type="evidence" value="ECO:0007669"/>
    <property type="project" value="InterPro"/>
</dbReference>
<protein>
    <submittedName>
        <fullName evidence="2">Uncharacterized protein</fullName>
    </submittedName>
</protein>
<sequence>MATYHVRSNSFPSRQHPVISEFNEQLRRLRSSEEASSSSTYSASKLSALQDLHDCVDTLLSLPLNQQALSKEQNQKRVDALLDGSLRLLDLCNNVKDALQQTKESTHELQSILRRKRGGEMSLTSEIKKFLASRKVVKKTVLKAMENRCSLSSLKKEQDTVEIVSMLRQVESITLTVFESMISFISGSNSQPKSIGWSLVSKMMNTKRVSCEATNESNDFANADVALNLLISQKVKTTDNKLEDKAQNQLQNLELCIQDLEDGLESLYRRLIKTRVAMLNILNH</sequence>
<reference evidence="2" key="1">
    <citation type="submission" date="2018-11" db="EMBL/GenBank/DDBJ databases">
        <authorList>
            <person name="Grassa J C."/>
        </authorList>
    </citation>
    <scope>NUCLEOTIDE SEQUENCE [LARGE SCALE GENOMIC DNA]</scope>
</reference>
<dbReference type="EnsemblPlants" id="evm.model.01.837">
    <property type="protein sequence ID" value="cds.evm.model.01.837"/>
    <property type="gene ID" value="evm.TU.01.837"/>
</dbReference>